<organism evidence="2 3">
    <name type="scientific">Puccinia graminis f. sp. tritici</name>
    <dbReference type="NCBI Taxonomy" id="56615"/>
    <lineage>
        <taxon>Eukaryota</taxon>
        <taxon>Fungi</taxon>
        <taxon>Dikarya</taxon>
        <taxon>Basidiomycota</taxon>
        <taxon>Pucciniomycotina</taxon>
        <taxon>Pucciniomycetes</taxon>
        <taxon>Pucciniales</taxon>
        <taxon>Pucciniaceae</taxon>
        <taxon>Puccinia</taxon>
    </lineage>
</organism>
<evidence type="ECO:0000256" key="1">
    <source>
        <dbReference type="SAM" id="MobiDB-lite"/>
    </source>
</evidence>
<dbReference type="OrthoDB" id="10472385at2759"/>
<evidence type="ECO:0000313" key="3">
    <source>
        <dbReference type="Proteomes" id="UP000324748"/>
    </source>
</evidence>
<proteinExistence type="predicted"/>
<reference evidence="2 3" key="1">
    <citation type="submission" date="2019-05" db="EMBL/GenBank/DDBJ databases">
        <title>Emergence of the Ug99 lineage of the wheat stem rust pathogen through somatic hybridization.</title>
        <authorList>
            <person name="Li F."/>
            <person name="Upadhyaya N.M."/>
            <person name="Sperschneider J."/>
            <person name="Matny O."/>
            <person name="Nguyen-Phuc H."/>
            <person name="Mago R."/>
            <person name="Raley C."/>
            <person name="Miller M.E."/>
            <person name="Silverstein K.A.T."/>
            <person name="Henningsen E."/>
            <person name="Hirsch C.D."/>
            <person name="Visser B."/>
            <person name="Pretorius Z.A."/>
            <person name="Steffenson B.J."/>
            <person name="Schwessinger B."/>
            <person name="Dodds P.N."/>
            <person name="Figueroa M."/>
        </authorList>
    </citation>
    <scope>NUCLEOTIDE SEQUENCE [LARGE SCALE GENOMIC DNA]</scope>
    <source>
        <strain evidence="2">21-0</strain>
    </source>
</reference>
<accession>A0A5B0NDU5</accession>
<keyword evidence="3" id="KW-1185">Reference proteome</keyword>
<protein>
    <submittedName>
        <fullName evidence="2">Uncharacterized protein</fullName>
    </submittedName>
</protein>
<sequence length="356" mass="39314">MLTQAQVARQAPAVPQREWEKIVPLQNHLPVWRSDLTRYTMVEFQNHVIQKLGETRNHLAELLHSENRLGAIRWQFIMAGSRVYRPKKLVFMTNKLGFRDFADAVANSGNAKVTVRLTMEDPQARARQQEAARVQDENLTLNFGNTEERLPLERLRARQAMNLTAHILATYGGGTKPMWIGHPTDPSLGMQIHTQRLWAWARCIMHGLNPAVDVDNPPDTDKFVWINRPTPTLAARASARQAAADLGSGRNVGRPTGGNNNPDLPTDTPPRSINRLLAEVASSAPTNTINNELRASTEAPRPPIDGQLLARCLATTQPAGLSPAARRGLTATDEANPAPASVSRLEMVALHPDIHS</sequence>
<dbReference type="AlphaFoldDB" id="A0A5B0NDU5"/>
<feature type="compositionally biased region" description="Polar residues" evidence="1">
    <location>
        <begin position="284"/>
        <end position="294"/>
    </location>
</feature>
<feature type="compositionally biased region" description="Low complexity" evidence="1">
    <location>
        <begin position="235"/>
        <end position="244"/>
    </location>
</feature>
<feature type="region of interest" description="Disordered" evidence="1">
    <location>
        <begin position="321"/>
        <end position="344"/>
    </location>
</feature>
<dbReference type="Proteomes" id="UP000324748">
    <property type="component" value="Unassembled WGS sequence"/>
</dbReference>
<name>A0A5B0NDU5_PUCGR</name>
<feature type="compositionally biased region" description="Low complexity" evidence="1">
    <location>
        <begin position="259"/>
        <end position="270"/>
    </location>
</feature>
<gene>
    <name evidence="2" type="ORF">PGT21_032963</name>
</gene>
<feature type="region of interest" description="Disordered" evidence="1">
    <location>
        <begin position="235"/>
        <end position="271"/>
    </location>
</feature>
<dbReference type="EMBL" id="VSWC01000105">
    <property type="protein sequence ID" value="KAA1087515.1"/>
    <property type="molecule type" value="Genomic_DNA"/>
</dbReference>
<evidence type="ECO:0000313" key="2">
    <source>
        <dbReference type="EMBL" id="KAA1087515.1"/>
    </source>
</evidence>
<comment type="caution">
    <text evidence="2">The sequence shown here is derived from an EMBL/GenBank/DDBJ whole genome shotgun (WGS) entry which is preliminary data.</text>
</comment>
<feature type="region of interest" description="Disordered" evidence="1">
    <location>
        <begin position="284"/>
        <end position="304"/>
    </location>
</feature>